<name>A0ABD3I3W9_9MARC</name>
<dbReference type="Pfam" id="PF00407">
    <property type="entry name" value="Bet_v_1"/>
    <property type="match status" value="1"/>
</dbReference>
<evidence type="ECO:0000256" key="1">
    <source>
        <dbReference type="ARBA" id="ARBA00009744"/>
    </source>
</evidence>
<evidence type="ECO:0000313" key="4">
    <source>
        <dbReference type="Proteomes" id="UP001633002"/>
    </source>
</evidence>
<evidence type="ECO:0000313" key="3">
    <source>
        <dbReference type="EMBL" id="KAL3697951.1"/>
    </source>
</evidence>
<proteinExistence type="inferred from homology"/>
<evidence type="ECO:0000259" key="2">
    <source>
        <dbReference type="SMART" id="SM01037"/>
    </source>
</evidence>
<dbReference type="PANTHER" id="PTHR31213">
    <property type="entry name" value="OS08G0374000 PROTEIN-RELATED"/>
    <property type="match status" value="1"/>
</dbReference>
<keyword evidence="4" id="KW-1185">Reference proteome</keyword>
<dbReference type="SMART" id="SM01037">
    <property type="entry name" value="Bet_v_1"/>
    <property type="match status" value="1"/>
</dbReference>
<reference evidence="3 4" key="1">
    <citation type="submission" date="2024-09" db="EMBL/GenBank/DDBJ databases">
        <title>Chromosome-scale assembly of Riccia sorocarpa.</title>
        <authorList>
            <person name="Paukszto L."/>
        </authorList>
    </citation>
    <scope>NUCLEOTIDE SEQUENCE [LARGE SCALE GENOMIC DNA]</scope>
    <source>
        <strain evidence="3">LP-2024</strain>
        <tissue evidence="3">Aerial parts of the thallus</tissue>
    </source>
</reference>
<dbReference type="InterPro" id="IPR023393">
    <property type="entry name" value="START-like_dom_sf"/>
</dbReference>
<accession>A0ABD3I3W9</accession>
<comment type="similarity">
    <text evidence="1">Belongs to the BetVI family.</text>
</comment>
<protein>
    <recommendedName>
        <fullName evidence="2">Bet v I/Major latex protein domain-containing protein</fullName>
    </recommendedName>
</protein>
<dbReference type="Proteomes" id="UP001633002">
    <property type="component" value="Unassembled WGS sequence"/>
</dbReference>
<feature type="domain" description="Bet v I/Major latex protein" evidence="2">
    <location>
        <begin position="1"/>
        <end position="148"/>
    </location>
</feature>
<organism evidence="3 4">
    <name type="scientific">Riccia sorocarpa</name>
    <dbReference type="NCBI Taxonomy" id="122646"/>
    <lineage>
        <taxon>Eukaryota</taxon>
        <taxon>Viridiplantae</taxon>
        <taxon>Streptophyta</taxon>
        <taxon>Embryophyta</taxon>
        <taxon>Marchantiophyta</taxon>
        <taxon>Marchantiopsida</taxon>
        <taxon>Marchantiidae</taxon>
        <taxon>Marchantiales</taxon>
        <taxon>Ricciaceae</taxon>
        <taxon>Riccia</taxon>
    </lineage>
</organism>
<dbReference type="Gene3D" id="3.30.530.20">
    <property type="match status" value="1"/>
</dbReference>
<dbReference type="PANTHER" id="PTHR31213:SF24">
    <property type="entry name" value="OS08G0374000 PROTEIN"/>
    <property type="match status" value="1"/>
</dbReference>
<dbReference type="InterPro" id="IPR000916">
    <property type="entry name" value="Bet_v_I/MLP"/>
</dbReference>
<comment type="caution">
    <text evidence="3">The sequence shown here is derived from an EMBL/GenBank/DDBJ whole genome shotgun (WGS) entry which is preliminary data.</text>
</comment>
<dbReference type="AlphaFoldDB" id="A0ABD3I3W9"/>
<gene>
    <name evidence="3" type="ORF">R1sor_012027</name>
</gene>
<dbReference type="EMBL" id="JBJQOH010000002">
    <property type="protein sequence ID" value="KAL3697951.1"/>
    <property type="molecule type" value="Genomic_DNA"/>
</dbReference>
<dbReference type="InterPro" id="IPR050279">
    <property type="entry name" value="Plant_def-hormone_signal"/>
</dbReference>
<dbReference type="SUPFAM" id="SSF55961">
    <property type="entry name" value="Bet v1-like"/>
    <property type="match status" value="1"/>
</dbReference>
<sequence>MMATVATSLDLKVHPGRMWEALKDAANFMPKAAPFFWKNWEVLEGSPSTVGSLILLTFNPAARGDLSIKVRVTEFDEEELYVTYESLLDSDPLYKQLRVTMSIDPGQDEESCVVTWSVFYEPVGNQGPPSKEARHRLLREMEAYLRTNDVYMNFCRTLSRG</sequence>